<organism evidence="3 5">
    <name type="scientific">Anaerotignum propionicum DSM 1682</name>
    <dbReference type="NCBI Taxonomy" id="991789"/>
    <lineage>
        <taxon>Bacteria</taxon>
        <taxon>Bacillati</taxon>
        <taxon>Bacillota</taxon>
        <taxon>Clostridia</taxon>
        <taxon>Lachnospirales</taxon>
        <taxon>Anaerotignaceae</taxon>
        <taxon>Anaerotignum</taxon>
    </lineage>
</organism>
<evidence type="ECO:0000313" key="5">
    <source>
        <dbReference type="Proteomes" id="UP000184204"/>
    </source>
</evidence>
<gene>
    <name evidence="2" type="ORF">CPRO_16610</name>
    <name evidence="3" type="ORF">SAMN02745151_02640</name>
</gene>
<reference evidence="5" key="4">
    <citation type="submission" date="2016-11" db="EMBL/GenBank/DDBJ databases">
        <authorList>
            <person name="Jaros S."/>
            <person name="Januszkiewicz K."/>
            <person name="Wedrychowicz H."/>
        </authorList>
    </citation>
    <scope>NUCLEOTIDE SEQUENCE [LARGE SCALE GENOMIC DNA]</scope>
    <source>
        <strain evidence="5">DSM 1682</strain>
    </source>
</reference>
<evidence type="ECO:0000313" key="4">
    <source>
        <dbReference type="Proteomes" id="UP000068026"/>
    </source>
</evidence>
<dbReference type="Gene3D" id="3.90.1340.10">
    <property type="entry name" value="Phage tail collar domain"/>
    <property type="match status" value="1"/>
</dbReference>
<dbReference type="Proteomes" id="UP000184204">
    <property type="component" value="Unassembled WGS sequence"/>
</dbReference>
<dbReference type="Pfam" id="PF07484">
    <property type="entry name" value="Collar"/>
    <property type="match status" value="1"/>
</dbReference>
<dbReference type="AlphaFoldDB" id="A0A0X1U8K7"/>
<sequence length="81" mass="9015">MENDFIGEIMLFAFNWAPEYTLPCDGRILNIRENQALFSLLGAVYGGDGVSTFALPDLRGAQPHPSMQYCIVTYGPYPSRP</sequence>
<dbReference type="InterPro" id="IPR037053">
    <property type="entry name" value="Phage_tail_collar_dom_sf"/>
</dbReference>
<reference evidence="4" key="2">
    <citation type="submission" date="2016-01" db="EMBL/GenBank/DDBJ databases">
        <authorList>
            <person name="Poehlein A."/>
            <person name="Schlien K."/>
            <person name="Gottschalk G."/>
            <person name="Buckel W."/>
            <person name="Daniel R."/>
        </authorList>
    </citation>
    <scope>NUCLEOTIDE SEQUENCE [LARGE SCALE GENOMIC DNA]</scope>
    <source>
        <strain evidence="4">X2</strain>
    </source>
</reference>
<reference evidence="3" key="3">
    <citation type="submission" date="2016-11" db="EMBL/GenBank/DDBJ databases">
        <authorList>
            <person name="Varghese N."/>
            <person name="Submissions S."/>
        </authorList>
    </citation>
    <scope>NUCLEOTIDE SEQUENCE</scope>
    <source>
        <strain evidence="3">DSM 1682</strain>
    </source>
</reference>
<dbReference type="EMBL" id="CP014223">
    <property type="protein sequence ID" value="AMJ41251.1"/>
    <property type="molecule type" value="Genomic_DNA"/>
</dbReference>
<dbReference type="Proteomes" id="UP000068026">
    <property type="component" value="Chromosome"/>
</dbReference>
<reference evidence="2 4" key="1">
    <citation type="journal article" date="2016" name="Genome Announc.">
        <title>Complete Genome Sequence of the Amino Acid-Fermenting Clostridium propionicum X2 (DSM 1682).</title>
        <authorList>
            <person name="Poehlein A."/>
            <person name="Schlien K."/>
            <person name="Chowdhury N.P."/>
            <person name="Gottschalk G."/>
            <person name="Buckel W."/>
            <person name="Daniel R."/>
        </authorList>
    </citation>
    <scope>NUCLEOTIDE SEQUENCE [LARGE SCALE GENOMIC DNA]</scope>
    <source>
        <strain evidence="2 4">X2</strain>
    </source>
</reference>
<protein>
    <submittedName>
        <fullName evidence="2 3">Phage Tail Collar Domain</fullName>
    </submittedName>
</protein>
<dbReference type="KEGG" id="cpro:CPRO_16610"/>
<dbReference type="InterPro" id="IPR011083">
    <property type="entry name" value="Phage_tail_collar_dom"/>
</dbReference>
<evidence type="ECO:0000259" key="1">
    <source>
        <dbReference type="Pfam" id="PF07484"/>
    </source>
</evidence>
<dbReference type="SUPFAM" id="SSF88874">
    <property type="entry name" value="Receptor-binding domain of short tail fibre protein gp12"/>
    <property type="match status" value="1"/>
</dbReference>
<dbReference type="EMBL" id="FQUA01000015">
    <property type="protein sequence ID" value="SHF05903.1"/>
    <property type="molecule type" value="Genomic_DNA"/>
</dbReference>
<dbReference type="OrthoDB" id="9810174at2"/>
<evidence type="ECO:0000313" key="2">
    <source>
        <dbReference type="EMBL" id="AMJ41251.1"/>
    </source>
</evidence>
<feature type="domain" description="Phage tail collar" evidence="1">
    <location>
        <begin position="7"/>
        <end position="61"/>
    </location>
</feature>
<dbReference type="RefSeq" id="WP_066050130.1">
    <property type="nucleotide sequence ID" value="NZ_CP014223.1"/>
</dbReference>
<proteinExistence type="predicted"/>
<evidence type="ECO:0000313" key="3">
    <source>
        <dbReference type="EMBL" id="SHF05903.1"/>
    </source>
</evidence>
<keyword evidence="4" id="KW-1185">Reference proteome</keyword>
<accession>A0A0X1U8K7</accession>
<name>A0A0X1U8K7_ANAPI</name>